<feature type="region of interest" description="Disordered" evidence="1">
    <location>
        <begin position="260"/>
        <end position="282"/>
    </location>
</feature>
<dbReference type="EMBL" id="JAHRIN010008422">
    <property type="protein sequence ID" value="MEQ2193326.1"/>
    <property type="molecule type" value="Genomic_DNA"/>
</dbReference>
<evidence type="ECO:0000256" key="1">
    <source>
        <dbReference type="SAM" id="MobiDB-lite"/>
    </source>
</evidence>
<feature type="region of interest" description="Disordered" evidence="1">
    <location>
        <begin position="137"/>
        <end position="187"/>
    </location>
</feature>
<feature type="compositionally biased region" description="Polar residues" evidence="1">
    <location>
        <begin position="167"/>
        <end position="177"/>
    </location>
</feature>
<reference evidence="2 3" key="1">
    <citation type="submission" date="2021-06" db="EMBL/GenBank/DDBJ databases">
        <authorList>
            <person name="Palmer J.M."/>
        </authorList>
    </citation>
    <scope>NUCLEOTIDE SEQUENCE [LARGE SCALE GENOMIC DNA]</scope>
    <source>
        <strain evidence="2 3">XC_2019</strain>
        <tissue evidence="2">Muscle</tissue>
    </source>
</reference>
<dbReference type="PANTHER" id="PTHR10241">
    <property type="entry name" value="LETHAL 2 GIANT LARVAE PROTEIN"/>
    <property type="match status" value="1"/>
</dbReference>
<dbReference type="PANTHER" id="PTHR10241:SF37">
    <property type="entry name" value="SYNTAXIN-BINDING PROTEIN 5 ISOFORM X1"/>
    <property type="match status" value="1"/>
</dbReference>
<evidence type="ECO:0000313" key="3">
    <source>
        <dbReference type="Proteomes" id="UP001434883"/>
    </source>
</evidence>
<dbReference type="Proteomes" id="UP001434883">
    <property type="component" value="Unassembled WGS sequence"/>
</dbReference>
<name>A0ABV0QD00_9TELE</name>
<feature type="compositionally biased region" description="Low complexity" evidence="1">
    <location>
        <begin position="148"/>
        <end position="166"/>
    </location>
</feature>
<protein>
    <submittedName>
        <fullName evidence="2">Syntaxin-binding protein 5</fullName>
    </submittedName>
</protein>
<proteinExistence type="predicted"/>
<accession>A0ABV0QD00</accession>
<organism evidence="2 3">
    <name type="scientific">Xenoophorus captivus</name>
    <dbReference type="NCBI Taxonomy" id="1517983"/>
    <lineage>
        <taxon>Eukaryota</taxon>
        <taxon>Metazoa</taxon>
        <taxon>Chordata</taxon>
        <taxon>Craniata</taxon>
        <taxon>Vertebrata</taxon>
        <taxon>Euteleostomi</taxon>
        <taxon>Actinopterygii</taxon>
        <taxon>Neopterygii</taxon>
        <taxon>Teleostei</taxon>
        <taxon>Neoteleostei</taxon>
        <taxon>Acanthomorphata</taxon>
        <taxon>Ovalentaria</taxon>
        <taxon>Atherinomorphae</taxon>
        <taxon>Cyprinodontiformes</taxon>
        <taxon>Goodeidae</taxon>
        <taxon>Xenoophorus</taxon>
    </lineage>
</organism>
<evidence type="ECO:0000313" key="2">
    <source>
        <dbReference type="EMBL" id="MEQ2193326.1"/>
    </source>
</evidence>
<comment type="caution">
    <text evidence="2">The sequence shown here is derived from an EMBL/GenBank/DDBJ whole genome shotgun (WGS) entry which is preliminary data.</text>
</comment>
<gene>
    <name evidence="2" type="primary">STXBP5_1</name>
    <name evidence="2" type="ORF">XENOCAPTIV_007243</name>
</gene>
<keyword evidence="3" id="KW-1185">Reference proteome</keyword>
<sequence>MQAYTKSGVQNYKSWGPVHGRVWRTVVRHGGEESLFDCDAWKEHCRPGDGLSYLMLQVLYKLKTAKVFERTRGKEEKPNTDIVDEDPFAIQTLFWCPESRMLCVAGVSAHVIIYRFSKQEVTTDVLLEVRMQCEFGEVDSPDPGGEQTPTLPTSAASSSPQEAEPPNQLSAGINSSEGPRDNIPCLQVRSSPLKQSPGYQVELVVQLVWVSGEPPQQITSLAVNSSFGLVVFGNSNGLAVVDYVQKTLLLHMGTSELYSPCDPCQRQPRSPRKPRQPSGGELRSTNYTRLIFLLLCASLSIAAKLLPVQRINCICSQYTACLLQP</sequence>